<gene>
    <name evidence="2" type="ORF">MPEBLZ_04468</name>
</gene>
<keyword evidence="1" id="KW-0812">Transmembrane</keyword>
<keyword evidence="1" id="KW-0472">Membrane</keyword>
<dbReference type="EMBL" id="LKCM01000470">
    <property type="protein sequence ID" value="KPQ40994.1"/>
    <property type="molecule type" value="Genomic_DNA"/>
</dbReference>
<sequence length="119" mass="14119">MQVLSFDIITEFVWFLFIFMIFYIVSFVFINIKTKTQIILLILVLFLTTAITLNIILPKQIINPKEDYPLDILILIFIRDDPLDFFILELWAVSIIITIKNLKPILDKAYKRFLHPSLE</sequence>
<name>A0A0N8KQ30_9EURY</name>
<comment type="caution">
    <text evidence="2">The sequence shown here is derived from an EMBL/GenBank/DDBJ whole genome shotgun (WGS) entry which is preliminary data.</text>
</comment>
<accession>A0A0N8KQ30</accession>
<dbReference type="Proteomes" id="UP000050360">
    <property type="component" value="Unassembled WGS sequence"/>
</dbReference>
<feature type="transmembrane region" description="Helical" evidence="1">
    <location>
        <begin position="12"/>
        <end position="31"/>
    </location>
</feature>
<protein>
    <submittedName>
        <fullName evidence="2">Uncharacterized protein</fullName>
    </submittedName>
</protein>
<evidence type="ECO:0000256" key="1">
    <source>
        <dbReference type="SAM" id="Phobius"/>
    </source>
</evidence>
<evidence type="ECO:0000313" key="3">
    <source>
        <dbReference type="Proteomes" id="UP000050360"/>
    </source>
</evidence>
<feature type="transmembrane region" description="Helical" evidence="1">
    <location>
        <begin position="85"/>
        <end position="102"/>
    </location>
</feature>
<organism evidence="2 3">
    <name type="scientific">Candidatus Methanoperedens nitratireducens</name>
    <dbReference type="NCBI Taxonomy" id="1392998"/>
    <lineage>
        <taxon>Archaea</taxon>
        <taxon>Methanobacteriati</taxon>
        <taxon>Methanobacteriota</taxon>
        <taxon>Stenosarchaea group</taxon>
        <taxon>Methanomicrobia</taxon>
        <taxon>Methanosarcinales</taxon>
        <taxon>ANME-2 cluster</taxon>
        <taxon>Candidatus Methanoperedentaceae</taxon>
        <taxon>Candidatus Methanoperedens</taxon>
    </lineage>
</organism>
<keyword evidence="1" id="KW-1133">Transmembrane helix</keyword>
<proteinExistence type="predicted"/>
<feature type="transmembrane region" description="Helical" evidence="1">
    <location>
        <begin position="38"/>
        <end position="57"/>
    </location>
</feature>
<dbReference type="AlphaFoldDB" id="A0A0N8KQ30"/>
<evidence type="ECO:0000313" key="2">
    <source>
        <dbReference type="EMBL" id="KPQ40994.1"/>
    </source>
</evidence>
<reference evidence="2 3" key="1">
    <citation type="submission" date="2015-09" db="EMBL/GenBank/DDBJ databases">
        <title>A metagenomics-based metabolic model of nitrate-dependent anaerobic oxidation of methane by Methanoperedens-like archaea.</title>
        <authorList>
            <person name="Arshad A."/>
            <person name="Speth D.R."/>
            <person name="De Graaf R.M."/>
            <person name="Op Den Camp H.J."/>
            <person name="Jetten M.S."/>
            <person name="Welte C.U."/>
        </authorList>
    </citation>
    <scope>NUCLEOTIDE SEQUENCE [LARGE SCALE GENOMIC DNA]</scope>
</reference>